<evidence type="ECO:0000313" key="1">
    <source>
        <dbReference type="EMBL" id="EDM01064.1"/>
    </source>
</evidence>
<gene>
    <name evidence="1" type="ORF">rCG_41320</name>
</gene>
<organism evidence="1 2">
    <name type="scientific">Rattus norvegicus</name>
    <name type="common">Rat</name>
    <dbReference type="NCBI Taxonomy" id="10116"/>
    <lineage>
        <taxon>Eukaryota</taxon>
        <taxon>Metazoa</taxon>
        <taxon>Chordata</taxon>
        <taxon>Craniata</taxon>
        <taxon>Vertebrata</taxon>
        <taxon>Euteleostomi</taxon>
        <taxon>Mammalia</taxon>
        <taxon>Eutheria</taxon>
        <taxon>Euarchontoglires</taxon>
        <taxon>Glires</taxon>
        <taxon>Rodentia</taxon>
        <taxon>Myomorpha</taxon>
        <taxon>Muroidea</taxon>
        <taxon>Muridae</taxon>
        <taxon>Murinae</taxon>
        <taxon>Rattus</taxon>
    </lineage>
</organism>
<sequence length="76" mass="8839">MFCLHLYLSTTRMPGTHTGHQIPLKMKLWMVVSCHVGLTLCERLNLKMMDYLATFKASKRTSRDICIIVCFQPHLQ</sequence>
<dbReference type="AlphaFoldDB" id="A6IHB6"/>
<name>A6IHB6_RAT</name>
<proteinExistence type="predicted"/>
<protein>
    <submittedName>
        <fullName evidence="1">RCG41320</fullName>
    </submittedName>
</protein>
<evidence type="ECO:0000313" key="2">
    <source>
        <dbReference type="Proteomes" id="UP000234681"/>
    </source>
</evidence>
<dbReference type="Proteomes" id="UP000234681">
    <property type="component" value="Chromosome 2"/>
</dbReference>
<accession>A6IHB6</accession>
<dbReference type="EMBL" id="CH473961">
    <property type="protein sequence ID" value="EDM01064.1"/>
    <property type="molecule type" value="Genomic_DNA"/>
</dbReference>
<reference evidence="2" key="1">
    <citation type="submission" date="2005-09" db="EMBL/GenBank/DDBJ databases">
        <authorList>
            <person name="Mural R.J."/>
            <person name="Li P.W."/>
            <person name="Adams M.D."/>
            <person name="Amanatides P.G."/>
            <person name="Baden-Tillson H."/>
            <person name="Barnstead M."/>
            <person name="Chin S.H."/>
            <person name="Dew I."/>
            <person name="Evans C.A."/>
            <person name="Ferriera S."/>
            <person name="Flanigan M."/>
            <person name="Fosler C."/>
            <person name="Glodek A."/>
            <person name="Gu Z."/>
            <person name="Holt R.A."/>
            <person name="Jennings D."/>
            <person name="Kraft C.L."/>
            <person name="Lu F."/>
            <person name="Nguyen T."/>
            <person name="Nusskern D.R."/>
            <person name="Pfannkoch C.M."/>
            <person name="Sitter C."/>
            <person name="Sutton G.G."/>
            <person name="Venter J.C."/>
            <person name="Wang Z."/>
            <person name="Woodage T."/>
            <person name="Zheng X.H."/>
            <person name="Zhong F."/>
        </authorList>
    </citation>
    <scope>NUCLEOTIDE SEQUENCE [LARGE SCALE GENOMIC DNA]</scope>
    <source>
        <strain>BN</strain>
        <strain evidence="2">Sprague-Dawley</strain>
    </source>
</reference>